<organism evidence="1">
    <name type="scientific">Klebsiella pneumoniae</name>
    <dbReference type="NCBI Taxonomy" id="573"/>
    <lineage>
        <taxon>Bacteria</taxon>
        <taxon>Pseudomonadati</taxon>
        <taxon>Pseudomonadota</taxon>
        <taxon>Gammaproteobacteria</taxon>
        <taxon>Enterobacterales</taxon>
        <taxon>Enterobacteriaceae</taxon>
        <taxon>Klebsiella/Raoultella group</taxon>
        <taxon>Klebsiella</taxon>
        <taxon>Klebsiella pneumoniae complex</taxon>
    </lineage>
</organism>
<accession>A0A220QHH8</accession>
<dbReference type="AlphaFoldDB" id="A0A220QHH8"/>
<name>A0A220QHH8_KLEPN</name>
<protein>
    <submittedName>
        <fullName evidence="1">Uncharacterized protein</fullName>
    </submittedName>
</protein>
<dbReference type="EMBL" id="KY354306">
    <property type="protein sequence ID" value="ASK04265.1"/>
    <property type="molecule type" value="Genomic_DNA"/>
</dbReference>
<keyword evidence="1" id="KW-0614">Plasmid</keyword>
<evidence type="ECO:0000313" key="1">
    <source>
        <dbReference type="EMBL" id="ASK04265.1"/>
    </source>
</evidence>
<proteinExistence type="predicted"/>
<sequence length="71" mass="7907">MIPYIVLCFFGGVALGFIICHDLIKKFARNLHFCSSTGRLLQSISEDGIINVINQKSASYDTSSTERYLCS</sequence>
<geneLocation type="plasmid" evidence="1">
    <name>pKP301b</name>
</geneLocation>
<reference evidence="1" key="1">
    <citation type="submission" date="2016-12" db="EMBL/GenBank/DDBJ databases">
        <title>Draft genome sequence of a CTX-M-15-producing endophytic Klebsiella pneumoniae sequence type 198 isolate from lettuce.</title>
        <authorList>
            <person name="Lopes R.Sr."/>
        </authorList>
    </citation>
    <scope>NUCLEOTIDE SEQUENCE</scope>
    <source>
        <strain evidence="1">301</strain>
        <plasmid evidence="1">pKP301b</plasmid>
    </source>
</reference>